<reference evidence="8 9" key="1">
    <citation type="submission" date="2016-02" db="EMBL/GenBank/DDBJ databases">
        <title>Comparison of Clostridium stercorarium subspecies using comparative genomics and transcriptomics.</title>
        <authorList>
            <person name="Schellenberg J."/>
            <person name="Thallinger G."/>
            <person name="Levin D.B."/>
            <person name="Zhang X."/>
            <person name="Alvare G."/>
            <person name="Fristensky B."/>
            <person name="Sparling R."/>
        </authorList>
    </citation>
    <scope>NUCLEOTIDE SEQUENCE [LARGE SCALE GENOMIC DNA]</scope>
    <source>
        <strain evidence="8 9">DSM 2910</strain>
    </source>
</reference>
<feature type="domain" description="Flagellin C-terminal" evidence="7">
    <location>
        <begin position="333"/>
        <end position="418"/>
    </location>
</feature>
<dbReference type="Gene3D" id="3.30.70.2120">
    <property type="match status" value="1"/>
</dbReference>
<gene>
    <name evidence="8" type="ORF">CSTERTH_12355</name>
</gene>
<dbReference type="InterPro" id="IPR001492">
    <property type="entry name" value="Flagellin"/>
</dbReference>
<dbReference type="Pfam" id="PF00669">
    <property type="entry name" value="Flagellin_N"/>
    <property type="match status" value="1"/>
</dbReference>
<comment type="function">
    <text evidence="4">Flagellin is the subunit protein which polymerizes to form the filaments of bacterial flagella.</text>
</comment>
<evidence type="ECO:0000256" key="1">
    <source>
        <dbReference type="ARBA" id="ARBA00005709"/>
    </source>
</evidence>
<name>A0A1B1YG67_THEST</name>
<dbReference type="Gene3D" id="6.10.10.10">
    <property type="entry name" value="Flagellar export chaperone, C-terminal domain"/>
    <property type="match status" value="1"/>
</dbReference>
<evidence type="ECO:0000256" key="3">
    <source>
        <dbReference type="ARBA" id="ARBA00023143"/>
    </source>
</evidence>
<keyword evidence="8" id="KW-0969">Cilium</keyword>
<dbReference type="PANTHER" id="PTHR42792">
    <property type="entry name" value="FLAGELLIN"/>
    <property type="match status" value="1"/>
</dbReference>
<protein>
    <recommendedName>
        <fullName evidence="2 4">Flagellin</fullName>
    </recommendedName>
</protein>
<dbReference type="Pfam" id="PF00700">
    <property type="entry name" value="Flagellin_C"/>
    <property type="match status" value="1"/>
</dbReference>
<dbReference type="OrthoDB" id="9796789at2"/>
<dbReference type="Proteomes" id="UP000092971">
    <property type="component" value="Chromosome"/>
</dbReference>
<keyword evidence="4" id="KW-0964">Secreted</keyword>
<dbReference type="PRINTS" id="PR00207">
    <property type="entry name" value="FLAGELLIN"/>
</dbReference>
<dbReference type="InterPro" id="IPR001029">
    <property type="entry name" value="Flagellin_N"/>
</dbReference>
<dbReference type="GO" id="GO:0005198">
    <property type="term" value="F:structural molecule activity"/>
    <property type="evidence" value="ECO:0007669"/>
    <property type="project" value="UniProtKB-UniRule"/>
</dbReference>
<dbReference type="EMBL" id="CP014672">
    <property type="protein sequence ID" value="ANW99764.1"/>
    <property type="molecule type" value="Genomic_DNA"/>
</dbReference>
<dbReference type="AlphaFoldDB" id="A0A1B1YG67"/>
<keyword evidence="8" id="KW-0282">Flagellum</keyword>
<keyword evidence="8" id="KW-0966">Cell projection</keyword>
<organism evidence="8 9">
    <name type="scientific">Thermoclostridium stercorarium subsp. thermolacticum DSM 2910</name>
    <dbReference type="NCBI Taxonomy" id="1121336"/>
    <lineage>
        <taxon>Bacteria</taxon>
        <taxon>Bacillati</taxon>
        <taxon>Bacillota</taxon>
        <taxon>Clostridia</taxon>
        <taxon>Eubacteriales</taxon>
        <taxon>Oscillospiraceae</taxon>
        <taxon>Thermoclostridium</taxon>
    </lineage>
</organism>
<keyword evidence="3 4" id="KW-0975">Bacterial flagellum</keyword>
<keyword evidence="5" id="KW-0175">Coiled coil</keyword>
<dbReference type="PANTHER" id="PTHR42792:SF2">
    <property type="entry name" value="FLAGELLIN"/>
    <property type="match status" value="1"/>
</dbReference>
<evidence type="ECO:0000256" key="5">
    <source>
        <dbReference type="SAM" id="Coils"/>
    </source>
</evidence>
<sequence length="419" mass="45052">MIINHNISALNTYRQLSLNNSNAAKSIEKLSSGYRINRAGDDAAGLAISEKMRAQIRGLNMASKNAQDGISLIQTAESALNETHEILQRMRELAVQAANDTNTDYDREALQKEVDQLAQELSRIGATTEFNTKKILDGTFTGRLHIGANADQNLDISIGDMRAFSLGVTDVLKATVSVDSDATIKDGTYRIKSDSDGNYLLLNSEGETVATGKDAEDGKVIEFEDADGNSLFSLSASVVNSNVVIEKGKATAQINVTNIGLQAGKYTVDGDLNLIDSNGNKVATCDNTDESKIYYKDKDGNIVLAIDGGLTANTEINIGGIDISSQTAANDAITVINNAINKVSTERAKLGAYQNRLEHTINNLGASAENLTAAESRIRDVDMAKEMMEYTKNSILQQAAQAMLAHANQMPQGVLQLLR</sequence>
<accession>A0A1B1YG67</accession>
<proteinExistence type="inferred from homology"/>
<evidence type="ECO:0000256" key="4">
    <source>
        <dbReference type="RuleBase" id="RU362073"/>
    </source>
</evidence>
<evidence type="ECO:0000259" key="6">
    <source>
        <dbReference type="Pfam" id="PF00669"/>
    </source>
</evidence>
<dbReference type="GO" id="GO:0005576">
    <property type="term" value="C:extracellular region"/>
    <property type="evidence" value="ECO:0007669"/>
    <property type="project" value="UniProtKB-SubCell"/>
</dbReference>
<evidence type="ECO:0000256" key="2">
    <source>
        <dbReference type="ARBA" id="ARBA00020110"/>
    </source>
</evidence>
<dbReference type="InterPro" id="IPR042187">
    <property type="entry name" value="Flagellin_C_sub2"/>
</dbReference>
<evidence type="ECO:0000313" key="9">
    <source>
        <dbReference type="Proteomes" id="UP000092971"/>
    </source>
</evidence>
<dbReference type="Gene3D" id="1.20.1330.10">
    <property type="entry name" value="f41 fragment of flagellin, N-terminal domain"/>
    <property type="match status" value="1"/>
</dbReference>
<evidence type="ECO:0000313" key="8">
    <source>
        <dbReference type="EMBL" id="ANW99764.1"/>
    </source>
</evidence>
<feature type="coiled-coil region" evidence="5">
    <location>
        <begin position="73"/>
        <end position="127"/>
    </location>
</feature>
<comment type="subcellular location">
    <subcellularLocation>
        <location evidence="4">Secreted</location>
    </subcellularLocation>
    <subcellularLocation>
        <location evidence="4">Bacterial flagellum</location>
    </subcellularLocation>
</comment>
<dbReference type="RefSeq" id="WP_054632554.1">
    <property type="nucleotide sequence ID" value="NZ_CP014672.1"/>
</dbReference>
<comment type="similarity">
    <text evidence="1 4">Belongs to the bacterial flagellin family.</text>
</comment>
<dbReference type="SUPFAM" id="SSF64518">
    <property type="entry name" value="Phase 1 flagellin"/>
    <property type="match status" value="1"/>
</dbReference>
<dbReference type="InterPro" id="IPR046358">
    <property type="entry name" value="Flagellin_C"/>
</dbReference>
<evidence type="ECO:0000259" key="7">
    <source>
        <dbReference type="Pfam" id="PF00700"/>
    </source>
</evidence>
<feature type="domain" description="Flagellin N-terminal" evidence="6">
    <location>
        <begin position="3"/>
        <end position="141"/>
    </location>
</feature>
<dbReference type="GO" id="GO:0009288">
    <property type="term" value="C:bacterial-type flagellum"/>
    <property type="evidence" value="ECO:0007669"/>
    <property type="project" value="UniProtKB-SubCell"/>
</dbReference>